<evidence type="ECO:0000256" key="2">
    <source>
        <dbReference type="ARBA" id="ARBA00022475"/>
    </source>
</evidence>
<dbReference type="Gene3D" id="1.20.950.20">
    <property type="entry name" value="Transmembrane di-heme cytochromes, Chain C"/>
    <property type="match status" value="1"/>
</dbReference>
<dbReference type="PANTHER" id="PTHR30485">
    <property type="entry name" value="NI/FE-HYDROGENASE 1 B-TYPE CYTOCHROME SUBUNIT"/>
    <property type="match status" value="1"/>
</dbReference>
<feature type="compositionally biased region" description="Low complexity" evidence="6">
    <location>
        <begin position="188"/>
        <end position="221"/>
    </location>
</feature>
<keyword evidence="2" id="KW-1003">Cell membrane</keyword>
<dbReference type="GO" id="GO:0009055">
    <property type="term" value="F:electron transfer activity"/>
    <property type="evidence" value="ECO:0007669"/>
    <property type="project" value="InterPro"/>
</dbReference>
<feature type="region of interest" description="Disordered" evidence="6">
    <location>
        <begin position="173"/>
        <end position="240"/>
    </location>
</feature>
<feature type="compositionally biased region" description="Polar residues" evidence="6">
    <location>
        <begin position="173"/>
        <end position="187"/>
    </location>
</feature>
<keyword evidence="4 7" id="KW-1133">Transmembrane helix</keyword>
<dbReference type="EMBL" id="CP122566">
    <property type="protein sequence ID" value="WGH92594.1"/>
    <property type="molecule type" value="Genomic_DNA"/>
</dbReference>
<dbReference type="GO" id="GO:0022904">
    <property type="term" value="P:respiratory electron transport chain"/>
    <property type="evidence" value="ECO:0007669"/>
    <property type="project" value="InterPro"/>
</dbReference>
<dbReference type="AlphaFoldDB" id="A0AAJ6DBN4"/>
<organism evidence="9 10">
    <name type="scientific">Auritidibacter ignavus</name>
    <dbReference type="NCBI Taxonomy" id="678932"/>
    <lineage>
        <taxon>Bacteria</taxon>
        <taxon>Bacillati</taxon>
        <taxon>Actinomycetota</taxon>
        <taxon>Actinomycetes</taxon>
        <taxon>Micrococcales</taxon>
        <taxon>Micrococcaceae</taxon>
        <taxon>Auritidibacter</taxon>
    </lineage>
</organism>
<evidence type="ECO:0000256" key="4">
    <source>
        <dbReference type="ARBA" id="ARBA00022989"/>
    </source>
</evidence>
<evidence type="ECO:0000256" key="5">
    <source>
        <dbReference type="ARBA" id="ARBA00023136"/>
    </source>
</evidence>
<feature type="compositionally biased region" description="Low complexity" evidence="6">
    <location>
        <begin position="111"/>
        <end position="137"/>
    </location>
</feature>
<evidence type="ECO:0000313" key="10">
    <source>
        <dbReference type="Proteomes" id="UP001224674"/>
    </source>
</evidence>
<feature type="transmembrane region" description="Helical" evidence="7">
    <location>
        <begin position="339"/>
        <end position="359"/>
    </location>
</feature>
<dbReference type="InterPro" id="IPR011577">
    <property type="entry name" value="Cyt_b561_bac/Ni-Hgenase"/>
</dbReference>
<accession>A0AAJ6DBN4</accession>
<feature type="transmembrane region" description="Helical" evidence="7">
    <location>
        <begin position="392"/>
        <end position="411"/>
    </location>
</feature>
<evidence type="ECO:0000256" key="1">
    <source>
        <dbReference type="ARBA" id="ARBA00004651"/>
    </source>
</evidence>
<feature type="compositionally biased region" description="Low complexity" evidence="6">
    <location>
        <begin position="254"/>
        <end position="274"/>
    </location>
</feature>
<feature type="compositionally biased region" description="Low complexity" evidence="6">
    <location>
        <begin position="39"/>
        <end position="67"/>
    </location>
</feature>
<evidence type="ECO:0000313" key="9">
    <source>
        <dbReference type="EMBL" id="WGH92594.1"/>
    </source>
</evidence>
<dbReference type="GO" id="GO:0005886">
    <property type="term" value="C:plasma membrane"/>
    <property type="evidence" value="ECO:0007669"/>
    <property type="project" value="UniProtKB-SubCell"/>
</dbReference>
<dbReference type="Pfam" id="PF01292">
    <property type="entry name" value="Ni_hydr_CYTB"/>
    <property type="match status" value="1"/>
</dbReference>
<feature type="transmembrane region" description="Helical" evidence="7">
    <location>
        <begin position="451"/>
        <end position="471"/>
    </location>
</feature>
<protein>
    <submittedName>
        <fullName evidence="9">Cytochrome b/b6 domain-containing protein</fullName>
    </submittedName>
</protein>
<dbReference type="Proteomes" id="UP001224674">
    <property type="component" value="Chromosome"/>
</dbReference>
<sequence>MTEQDNLRGEPSRRRMAGWTPLTVENPHIVPATRAPINAPADQQTPPEPATAQPTAAQPAPQPSADTPARHGGAGTVEEVTEPAPLPAGRRRMTGWTPLNYRFVPEHTGQAVTSAAPSTSPASAPEADATTADGTATGVTTTAQVVEVAAEEQSIPAGRRRMAGWSPLKYQRVASTPQPGETTEGSGASQQPAVAPATVATHDTATATTAGPTTSATAGQGHVEEVSTPETAPEGRRRMAGWTPLKYRYVPAQPAEATAAEPEQTESPATTEQSPPSPQASAQTEQSPASSPTATTTPSDTHLAANQAAAQPTAAAAQQPSVSPRPKEKKPLSPWTKRLLGLAGVLVLAVVVVLFARWLRSLDPVAEFIATYDGHSTQPADTPEGFPWWMNWAHFFNFFLMVLIVRTGLLIRTEQRPEVYWRAKKKSLFSPFKDEGPKVTIHQFTHQALDLLWVLNGVIFVILLFATGHWARIVPTDWDIFPNMVSAGIQYASLDWPAEDAWAHYNALQVVAYFIVVFIASPIAIITGLRMSTWWPKNNATLNKIYPAPLARKLHFPTMIFFVAFVIVHVFLVFMTGALTNLNYMFTGRDTNDVWGLLVFLLALAVTVGATWLIKPMIISPVAQTTGTVSSR</sequence>
<evidence type="ECO:0000259" key="8">
    <source>
        <dbReference type="Pfam" id="PF01292"/>
    </source>
</evidence>
<feature type="region of interest" description="Disordered" evidence="6">
    <location>
        <begin position="108"/>
        <end position="137"/>
    </location>
</feature>
<feature type="transmembrane region" description="Helical" evidence="7">
    <location>
        <begin position="594"/>
        <end position="614"/>
    </location>
</feature>
<feature type="transmembrane region" description="Helical" evidence="7">
    <location>
        <begin position="554"/>
        <end position="574"/>
    </location>
</feature>
<name>A0AAJ6DBN4_9MICC</name>
<keyword evidence="10" id="KW-1185">Reference proteome</keyword>
<feature type="transmembrane region" description="Helical" evidence="7">
    <location>
        <begin position="510"/>
        <end position="533"/>
    </location>
</feature>
<dbReference type="RefSeq" id="WP_279674615.1">
    <property type="nucleotide sequence ID" value="NZ_CP122566.1"/>
</dbReference>
<evidence type="ECO:0000256" key="7">
    <source>
        <dbReference type="SAM" id="Phobius"/>
    </source>
</evidence>
<evidence type="ECO:0000256" key="3">
    <source>
        <dbReference type="ARBA" id="ARBA00022692"/>
    </source>
</evidence>
<keyword evidence="3 7" id="KW-0812">Transmembrane</keyword>
<keyword evidence="5 7" id="KW-0472">Membrane</keyword>
<feature type="region of interest" description="Disordered" evidence="6">
    <location>
        <begin position="1"/>
        <end position="93"/>
    </location>
</feature>
<feature type="compositionally biased region" description="Low complexity" evidence="6">
    <location>
        <begin position="287"/>
        <end position="319"/>
    </location>
</feature>
<dbReference type="InterPro" id="IPR051542">
    <property type="entry name" value="Hydrogenase_cytochrome"/>
</dbReference>
<comment type="subcellular location">
    <subcellularLocation>
        <location evidence="1">Cell membrane</location>
        <topology evidence="1">Multi-pass membrane protein</topology>
    </subcellularLocation>
</comment>
<dbReference type="GO" id="GO:0020037">
    <property type="term" value="F:heme binding"/>
    <property type="evidence" value="ECO:0007669"/>
    <property type="project" value="TreeGrafter"/>
</dbReference>
<dbReference type="InterPro" id="IPR016174">
    <property type="entry name" value="Di-haem_cyt_TM"/>
</dbReference>
<reference evidence="9 10" key="1">
    <citation type="submission" date="2023-03" db="EMBL/GenBank/DDBJ databases">
        <title>Complete genome sequences of several Auritidibacter ignavus strains isolated from ear infections.</title>
        <authorList>
            <person name="Baehr T."/>
            <person name="Baumhoegger A.M."/>
        </authorList>
    </citation>
    <scope>NUCLEOTIDE SEQUENCE [LARGE SCALE GENOMIC DNA]</scope>
    <source>
        <strain evidence="9 10">BABAE-6</strain>
    </source>
</reference>
<dbReference type="SUPFAM" id="SSF81342">
    <property type="entry name" value="Transmembrane di-heme cytochromes"/>
    <property type="match status" value="1"/>
</dbReference>
<evidence type="ECO:0000256" key="6">
    <source>
        <dbReference type="SAM" id="MobiDB-lite"/>
    </source>
</evidence>
<feature type="region of interest" description="Disordered" evidence="6">
    <location>
        <begin position="254"/>
        <end position="332"/>
    </location>
</feature>
<proteinExistence type="predicted"/>
<dbReference type="PANTHER" id="PTHR30485:SF0">
    <property type="entry name" value="NI_FE-HYDROGENASE 1 B-TYPE CYTOCHROME SUBUNIT-RELATED"/>
    <property type="match status" value="1"/>
</dbReference>
<feature type="compositionally biased region" description="Basic and acidic residues" evidence="6">
    <location>
        <begin position="1"/>
        <end position="13"/>
    </location>
</feature>
<gene>
    <name evidence="9" type="ORF">QDX21_09845</name>
</gene>
<feature type="domain" description="Cytochrome b561 bacterial/Ni-hydrogenase" evidence="8">
    <location>
        <begin position="446"/>
        <end position="588"/>
    </location>
</feature>